<name>A0ABD1IW98_9TELE</name>
<keyword evidence="2" id="KW-1003">Cell membrane</keyword>
<evidence type="ECO:0000313" key="8">
    <source>
        <dbReference type="Proteomes" id="UP001591681"/>
    </source>
</evidence>
<feature type="domain" description="UPAR/Ly6" evidence="6">
    <location>
        <begin position="52"/>
        <end position="129"/>
    </location>
</feature>
<proteinExistence type="predicted"/>
<dbReference type="AlphaFoldDB" id="A0ABD1IW98"/>
<sequence>MRFCDLLFAAYSFSDNFSSVESESSFLPKEMSLKTAFTILVLASMLSTADFLKCYTCAGDHCTDSPVTCPAGADRCLKTSTAIEGAFTKTCGYKAQCDMEIPLIQVKTYCCDWDLCNGVGTVAKNLLLLLVPMASIFLLC</sequence>
<evidence type="ECO:0000313" key="7">
    <source>
        <dbReference type="EMBL" id="KAL2079232.1"/>
    </source>
</evidence>
<gene>
    <name evidence="7" type="ORF">ACEWY4_024976</name>
</gene>
<dbReference type="SUPFAM" id="SSF57302">
    <property type="entry name" value="Snake toxin-like"/>
    <property type="match status" value="1"/>
</dbReference>
<dbReference type="Pfam" id="PF00087">
    <property type="entry name" value="Toxin_TOLIP"/>
    <property type="match status" value="1"/>
</dbReference>
<dbReference type="Proteomes" id="UP001591681">
    <property type="component" value="Unassembled WGS sequence"/>
</dbReference>
<dbReference type="EMBL" id="JBHFQA010000022">
    <property type="protein sequence ID" value="KAL2079232.1"/>
    <property type="molecule type" value="Genomic_DNA"/>
</dbReference>
<evidence type="ECO:0000256" key="3">
    <source>
        <dbReference type="ARBA" id="ARBA00022729"/>
    </source>
</evidence>
<protein>
    <recommendedName>
        <fullName evidence="6">UPAR/Ly6 domain-containing protein</fullName>
    </recommendedName>
</protein>
<dbReference type="CDD" id="cd23553">
    <property type="entry name" value="TFP_LU_ECD_Ly6PGE"/>
    <property type="match status" value="1"/>
</dbReference>
<dbReference type="InterPro" id="IPR045860">
    <property type="entry name" value="Snake_toxin-like_sf"/>
</dbReference>
<dbReference type="InterPro" id="IPR016054">
    <property type="entry name" value="LY6_UPA_recep-like"/>
</dbReference>
<keyword evidence="4" id="KW-0472">Membrane</keyword>
<keyword evidence="8" id="KW-1185">Reference proteome</keyword>
<comment type="subcellular location">
    <subcellularLocation>
        <location evidence="1">Cell membrane</location>
    </subcellularLocation>
</comment>
<accession>A0ABD1IW98</accession>
<dbReference type="GO" id="GO:0005886">
    <property type="term" value="C:plasma membrane"/>
    <property type="evidence" value="ECO:0007669"/>
    <property type="project" value="UniProtKB-SubCell"/>
</dbReference>
<dbReference type="Gene3D" id="2.10.60.10">
    <property type="entry name" value="CD59"/>
    <property type="match status" value="1"/>
</dbReference>
<reference evidence="7 8" key="1">
    <citation type="submission" date="2024-09" db="EMBL/GenBank/DDBJ databases">
        <title>A chromosome-level genome assembly of Gray's grenadier anchovy, Coilia grayii.</title>
        <authorList>
            <person name="Fu Z."/>
        </authorList>
    </citation>
    <scope>NUCLEOTIDE SEQUENCE [LARGE SCALE GENOMIC DNA]</scope>
    <source>
        <strain evidence="7">G4</strain>
        <tissue evidence="7">Muscle</tissue>
    </source>
</reference>
<dbReference type="SMART" id="SM00134">
    <property type="entry name" value="LU"/>
    <property type="match status" value="1"/>
</dbReference>
<evidence type="ECO:0000259" key="6">
    <source>
        <dbReference type="SMART" id="SM00134"/>
    </source>
</evidence>
<evidence type="ECO:0000256" key="2">
    <source>
        <dbReference type="ARBA" id="ARBA00022475"/>
    </source>
</evidence>
<keyword evidence="5" id="KW-0325">Glycoprotein</keyword>
<evidence type="ECO:0000256" key="1">
    <source>
        <dbReference type="ARBA" id="ARBA00004236"/>
    </source>
</evidence>
<evidence type="ECO:0000256" key="4">
    <source>
        <dbReference type="ARBA" id="ARBA00023136"/>
    </source>
</evidence>
<keyword evidence="3" id="KW-0732">Signal</keyword>
<comment type="caution">
    <text evidence="7">The sequence shown here is derived from an EMBL/GenBank/DDBJ whole genome shotgun (WGS) entry which is preliminary data.</text>
</comment>
<organism evidence="7 8">
    <name type="scientific">Coilia grayii</name>
    <name type="common">Gray's grenadier anchovy</name>
    <dbReference type="NCBI Taxonomy" id="363190"/>
    <lineage>
        <taxon>Eukaryota</taxon>
        <taxon>Metazoa</taxon>
        <taxon>Chordata</taxon>
        <taxon>Craniata</taxon>
        <taxon>Vertebrata</taxon>
        <taxon>Euteleostomi</taxon>
        <taxon>Actinopterygii</taxon>
        <taxon>Neopterygii</taxon>
        <taxon>Teleostei</taxon>
        <taxon>Clupei</taxon>
        <taxon>Clupeiformes</taxon>
        <taxon>Clupeoidei</taxon>
        <taxon>Engraulidae</taxon>
        <taxon>Coilinae</taxon>
        <taxon>Coilia</taxon>
    </lineage>
</organism>
<dbReference type="InterPro" id="IPR035076">
    <property type="entry name" value="Toxin/TOLIP"/>
</dbReference>
<evidence type="ECO:0000256" key="5">
    <source>
        <dbReference type="ARBA" id="ARBA00023180"/>
    </source>
</evidence>